<feature type="active site" evidence="5">
    <location>
        <position position="47"/>
    </location>
</feature>
<evidence type="ECO:0000256" key="3">
    <source>
        <dbReference type="ARBA" id="ARBA00023316"/>
    </source>
</evidence>
<dbReference type="PANTHER" id="PTHR23132">
    <property type="entry name" value="D-ALANINE--D-ALANINE LIGASE"/>
    <property type="match status" value="1"/>
</dbReference>
<dbReference type="EMBL" id="RKHK01000001">
    <property type="protein sequence ID" value="ROR72940.1"/>
    <property type="molecule type" value="Genomic_DNA"/>
</dbReference>
<dbReference type="InterPro" id="IPR013815">
    <property type="entry name" value="ATP_grasp_subdomain_1"/>
</dbReference>
<feature type="binding site" evidence="6">
    <location>
        <position position="308"/>
    </location>
    <ligand>
        <name>Mg(2+)</name>
        <dbReference type="ChEBI" id="CHEBI:18420"/>
        <label>2</label>
    </ligand>
</feature>
<dbReference type="OrthoDB" id="9813261at2"/>
<sequence>MTEHTGNDVRKDARAEPGVRGTGSTSSRRGGRQEFTVAILAGGLTHERDVSVRSGRRVAGVLRDEGCEVHVLDVDSRLLPHLTEMQPDVVWPLVHGSTGEDGSLQNLLDLTGLPYVGSTAGASRLASDKPVAKALATRAGLATPEHAALPQSVFREVGARAVLEAVEKRLGLPLVVKPAGGGSALGVTLVESAAELPDAMVHCFAYGEVALLERYVSGTEVAVSVIDVEGSARALPAVEIETDGAYDFDARYNPGRSQFFTPARLDEARLAAAHSLAVAAHEALGLRHLSRTDAIVDAAGTAWLIDVNVAPGMTETSLFPQAAIADQRDLNEIYLDLVRTAAQG</sequence>
<evidence type="ECO:0000256" key="4">
    <source>
        <dbReference type="HAMAP-Rule" id="MF_00047"/>
    </source>
</evidence>
<comment type="caution">
    <text evidence="10">The sequence shown here is derived from an EMBL/GenBank/DDBJ whole genome shotgun (WGS) entry which is preliminary data.</text>
</comment>
<keyword evidence="3 4" id="KW-0961">Cell wall biogenesis/degradation</keyword>
<keyword evidence="4" id="KW-0573">Peptidoglycan synthesis</keyword>
<dbReference type="SUPFAM" id="SSF56059">
    <property type="entry name" value="Glutathione synthetase ATP-binding domain-like"/>
    <property type="match status" value="1"/>
</dbReference>
<dbReference type="Gene3D" id="3.40.50.20">
    <property type="match status" value="1"/>
</dbReference>
<feature type="active site" evidence="5">
    <location>
        <position position="317"/>
    </location>
</feature>
<evidence type="ECO:0000256" key="5">
    <source>
        <dbReference type="PIRSR" id="PIRSR039102-1"/>
    </source>
</evidence>
<comment type="subcellular location">
    <subcellularLocation>
        <location evidence="4">Cytoplasm</location>
    </subcellularLocation>
</comment>
<keyword evidence="11" id="KW-1185">Reference proteome</keyword>
<evidence type="ECO:0000259" key="9">
    <source>
        <dbReference type="PROSITE" id="PS50975"/>
    </source>
</evidence>
<dbReference type="PANTHER" id="PTHR23132:SF23">
    <property type="entry name" value="D-ALANINE--D-ALANINE LIGASE B"/>
    <property type="match status" value="1"/>
</dbReference>
<dbReference type="InterPro" id="IPR016185">
    <property type="entry name" value="PreATP-grasp_dom_sf"/>
</dbReference>
<keyword evidence="6" id="KW-0464">Manganese</keyword>
<dbReference type="GO" id="GO:0005737">
    <property type="term" value="C:cytoplasm"/>
    <property type="evidence" value="ECO:0007669"/>
    <property type="project" value="UniProtKB-SubCell"/>
</dbReference>
<evidence type="ECO:0000256" key="6">
    <source>
        <dbReference type="PIRSR" id="PIRSR039102-3"/>
    </source>
</evidence>
<dbReference type="EC" id="6.3.2.4" evidence="4"/>
<keyword evidence="4" id="KW-0963">Cytoplasm</keyword>
<dbReference type="GO" id="GO:0008360">
    <property type="term" value="P:regulation of cell shape"/>
    <property type="evidence" value="ECO:0007669"/>
    <property type="project" value="UniProtKB-KW"/>
</dbReference>
<dbReference type="UniPathway" id="UPA00219"/>
<dbReference type="NCBIfam" id="NF002378">
    <property type="entry name" value="PRK01372.1"/>
    <property type="match status" value="1"/>
</dbReference>
<feature type="region of interest" description="Disordered" evidence="8">
    <location>
        <begin position="1"/>
        <end position="32"/>
    </location>
</feature>
<keyword evidence="6" id="KW-0460">Magnesium</keyword>
<dbReference type="GO" id="GO:0046872">
    <property type="term" value="F:metal ion binding"/>
    <property type="evidence" value="ECO:0007669"/>
    <property type="project" value="UniProtKB-KW"/>
</dbReference>
<evidence type="ECO:0000313" key="11">
    <source>
        <dbReference type="Proteomes" id="UP000280668"/>
    </source>
</evidence>
<dbReference type="InterPro" id="IPR011761">
    <property type="entry name" value="ATP-grasp"/>
</dbReference>
<keyword evidence="6" id="KW-0479">Metal-binding</keyword>
<name>A0A3N2BCG3_9MICO</name>
<comment type="function">
    <text evidence="4">Cell wall formation.</text>
</comment>
<dbReference type="SUPFAM" id="SSF52440">
    <property type="entry name" value="PreATP-grasp domain"/>
    <property type="match status" value="1"/>
</dbReference>
<dbReference type="InterPro" id="IPR011127">
    <property type="entry name" value="Dala_Dala_lig_N"/>
</dbReference>
<dbReference type="HAMAP" id="MF_00047">
    <property type="entry name" value="Dala_Dala_lig"/>
    <property type="match status" value="1"/>
</dbReference>
<evidence type="ECO:0000256" key="1">
    <source>
        <dbReference type="ARBA" id="ARBA00010871"/>
    </source>
</evidence>
<evidence type="ECO:0000313" key="10">
    <source>
        <dbReference type="EMBL" id="ROR72940.1"/>
    </source>
</evidence>
<feature type="binding site" evidence="6">
    <location>
        <position position="293"/>
    </location>
    <ligand>
        <name>Mg(2+)</name>
        <dbReference type="ChEBI" id="CHEBI:18420"/>
        <label>1</label>
    </ligand>
</feature>
<dbReference type="GO" id="GO:0009252">
    <property type="term" value="P:peptidoglycan biosynthetic process"/>
    <property type="evidence" value="ECO:0007669"/>
    <property type="project" value="UniProtKB-UniRule"/>
</dbReference>
<comment type="pathway">
    <text evidence="4">Cell wall biogenesis; peptidoglycan biosynthesis.</text>
</comment>
<dbReference type="AlphaFoldDB" id="A0A3N2BCG3"/>
<comment type="cofactor">
    <cofactor evidence="6">
        <name>Mg(2+)</name>
        <dbReference type="ChEBI" id="CHEBI:18420"/>
    </cofactor>
    <cofactor evidence="6">
        <name>Mn(2+)</name>
        <dbReference type="ChEBI" id="CHEBI:29035"/>
    </cofactor>
    <text evidence="6">Binds 2 magnesium or manganese ions per subunit.</text>
</comment>
<gene>
    <name evidence="4" type="primary">ddl</name>
    <name evidence="10" type="ORF">EDD31_1304</name>
</gene>
<feature type="compositionally biased region" description="Basic and acidic residues" evidence="8">
    <location>
        <begin position="1"/>
        <end position="17"/>
    </location>
</feature>
<organism evidence="10 11">
    <name type="scientific">Bogoriella caseilytica</name>
    <dbReference type="NCBI Taxonomy" id="56055"/>
    <lineage>
        <taxon>Bacteria</taxon>
        <taxon>Bacillati</taxon>
        <taxon>Actinomycetota</taxon>
        <taxon>Actinomycetes</taxon>
        <taxon>Micrococcales</taxon>
        <taxon>Bogoriellaceae</taxon>
        <taxon>Bogoriella</taxon>
    </lineage>
</organism>
<keyword evidence="7" id="KW-0547">Nucleotide-binding</keyword>
<dbReference type="PIRSF" id="PIRSF039102">
    <property type="entry name" value="Ddl/VanB"/>
    <property type="match status" value="1"/>
</dbReference>
<comment type="catalytic activity">
    <reaction evidence="4">
        <text>2 D-alanine + ATP = D-alanyl-D-alanine + ADP + phosphate + H(+)</text>
        <dbReference type="Rhea" id="RHEA:11224"/>
        <dbReference type="ChEBI" id="CHEBI:15378"/>
        <dbReference type="ChEBI" id="CHEBI:30616"/>
        <dbReference type="ChEBI" id="CHEBI:43474"/>
        <dbReference type="ChEBI" id="CHEBI:57416"/>
        <dbReference type="ChEBI" id="CHEBI:57822"/>
        <dbReference type="ChEBI" id="CHEBI:456216"/>
        <dbReference type="EC" id="6.3.2.4"/>
    </reaction>
</comment>
<accession>A0A3N2BCG3</accession>
<feature type="active site" evidence="5">
    <location>
        <position position="183"/>
    </location>
</feature>
<proteinExistence type="inferred from homology"/>
<comment type="similarity">
    <text evidence="1 4">Belongs to the D-alanine--D-alanine ligase family.</text>
</comment>
<dbReference type="Gene3D" id="3.30.470.20">
    <property type="entry name" value="ATP-grasp fold, B domain"/>
    <property type="match status" value="1"/>
</dbReference>
<evidence type="ECO:0000256" key="7">
    <source>
        <dbReference type="PROSITE-ProRule" id="PRU00409"/>
    </source>
</evidence>
<dbReference type="PROSITE" id="PS50975">
    <property type="entry name" value="ATP_GRASP"/>
    <property type="match status" value="1"/>
</dbReference>
<dbReference type="GO" id="GO:0008716">
    <property type="term" value="F:D-alanine-D-alanine ligase activity"/>
    <property type="evidence" value="ECO:0007669"/>
    <property type="project" value="UniProtKB-UniRule"/>
</dbReference>
<dbReference type="RefSeq" id="WP_123305224.1">
    <property type="nucleotide sequence ID" value="NZ_RKHK01000001.1"/>
</dbReference>
<dbReference type="Gene3D" id="3.30.1490.20">
    <property type="entry name" value="ATP-grasp fold, A domain"/>
    <property type="match status" value="1"/>
</dbReference>
<feature type="domain" description="ATP-grasp" evidence="9">
    <location>
        <begin position="133"/>
        <end position="339"/>
    </location>
</feature>
<dbReference type="InterPro" id="IPR011095">
    <property type="entry name" value="Dala_Dala_lig_C"/>
</dbReference>
<dbReference type="Pfam" id="PF01820">
    <property type="entry name" value="Dala_Dala_lig_N"/>
    <property type="match status" value="1"/>
</dbReference>
<dbReference type="Proteomes" id="UP000280668">
    <property type="component" value="Unassembled WGS sequence"/>
</dbReference>
<dbReference type="GO" id="GO:0005524">
    <property type="term" value="F:ATP binding"/>
    <property type="evidence" value="ECO:0007669"/>
    <property type="project" value="UniProtKB-UniRule"/>
</dbReference>
<dbReference type="InterPro" id="IPR005905">
    <property type="entry name" value="D_ala_D_ala"/>
</dbReference>
<evidence type="ECO:0000256" key="8">
    <source>
        <dbReference type="SAM" id="MobiDB-lite"/>
    </source>
</evidence>
<keyword evidence="2 4" id="KW-0436">Ligase</keyword>
<keyword evidence="7" id="KW-0067">ATP-binding</keyword>
<evidence type="ECO:0000256" key="2">
    <source>
        <dbReference type="ARBA" id="ARBA00022598"/>
    </source>
</evidence>
<dbReference type="Pfam" id="PF07478">
    <property type="entry name" value="Dala_Dala_lig_C"/>
    <property type="match status" value="1"/>
</dbReference>
<protein>
    <recommendedName>
        <fullName evidence="4">D-alanine--D-alanine ligase</fullName>
        <ecNumber evidence="4">6.3.2.4</ecNumber>
    </recommendedName>
    <alternativeName>
        <fullName evidence="4">D-Ala-D-Ala ligase</fullName>
    </alternativeName>
    <alternativeName>
        <fullName evidence="4">D-alanylalanine synthetase</fullName>
    </alternativeName>
</protein>
<reference evidence="10 11" key="1">
    <citation type="submission" date="2018-11" db="EMBL/GenBank/DDBJ databases">
        <title>Sequencing the genomes of 1000 actinobacteria strains.</title>
        <authorList>
            <person name="Klenk H.-P."/>
        </authorList>
    </citation>
    <scope>NUCLEOTIDE SEQUENCE [LARGE SCALE GENOMIC DNA]</scope>
    <source>
        <strain evidence="10 11">DSM 11294</strain>
    </source>
</reference>
<dbReference type="GO" id="GO:0071555">
    <property type="term" value="P:cell wall organization"/>
    <property type="evidence" value="ECO:0007669"/>
    <property type="project" value="UniProtKB-KW"/>
</dbReference>
<keyword evidence="4" id="KW-0133">Cell shape</keyword>